<name>A0AAU7TTP4_9GAMM</name>
<feature type="transmembrane region" description="Helical" evidence="1">
    <location>
        <begin position="257"/>
        <end position="277"/>
    </location>
</feature>
<evidence type="ECO:0000256" key="1">
    <source>
        <dbReference type="SAM" id="Phobius"/>
    </source>
</evidence>
<dbReference type="RefSeq" id="WP_350261125.1">
    <property type="nucleotide sequence ID" value="NZ_CP158292.1"/>
</dbReference>
<keyword evidence="1" id="KW-1133">Transmembrane helix</keyword>
<proteinExistence type="predicted"/>
<accession>A0AAU7TTP4</accession>
<dbReference type="EMBL" id="CP158292">
    <property type="protein sequence ID" value="XBV44182.1"/>
    <property type="molecule type" value="Genomic_DNA"/>
</dbReference>
<dbReference type="AlphaFoldDB" id="A0AAU7TTP4"/>
<keyword evidence="1" id="KW-0812">Transmembrane</keyword>
<sequence>MAIHFHLLNLYKLNSTIAEIVKMDIQSYLERFEKKKSPDFISLSFEKSINYDMYSVYITHPQTGEQFLFEGYQNDEIRAKKWSLENEAFQDIVILKPEEFKANSFSGIYYYKANEAAFSSLHEITPMKVWWFQIKVILDNWKRAKQKHQYRMQNHSVKQQMDVLKAVVDLYMQSNSDEPIHFVSIMTKLHSSLWFYHDNSNQMKKEVELYLSAFSNNGNLHTTDRLTYKPTGTAILTLQNSFSEQKKQSENKYIQRGMLATAIFSFIAAALSAYGTLIH</sequence>
<protein>
    <submittedName>
        <fullName evidence="2">Uncharacterized protein</fullName>
    </submittedName>
</protein>
<evidence type="ECO:0000313" key="2">
    <source>
        <dbReference type="EMBL" id="XBV44182.1"/>
    </source>
</evidence>
<gene>
    <name evidence="2" type="ORF">AAF463_16510</name>
</gene>
<keyword evidence="1" id="KW-0472">Membrane</keyword>
<organism evidence="2">
    <name type="scientific">Pantoea sp. BJ2</name>
    <dbReference type="NCBI Taxonomy" id="3141322"/>
    <lineage>
        <taxon>Bacteria</taxon>
        <taxon>Pseudomonadati</taxon>
        <taxon>Pseudomonadota</taxon>
        <taxon>Gammaproteobacteria</taxon>
        <taxon>Enterobacterales</taxon>
        <taxon>Erwiniaceae</taxon>
        <taxon>Pantoea</taxon>
    </lineage>
</organism>
<reference evidence="2" key="1">
    <citation type="submission" date="2024-06" db="EMBL/GenBank/DDBJ databases">
        <title>Multiomics insights into the TNT degradation mechanism by Pantoea sp. BJ2 isolated from an ammunition destruction site.</title>
        <authorList>
            <person name="Luo J."/>
        </authorList>
    </citation>
    <scope>NUCLEOTIDE SEQUENCE</scope>
    <source>
        <strain evidence="2">BJ2</strain>
    </source>
</reference>